<reference evidence="2 3" key="1">
    <citation type="journal article" date="2021" name="BMC Genomics">
        <title>Datura genome reveals duplications of psychoactive alkaloid biosynthetic genes and high mutation rate following tissue culture.</title>
        <authorList>
            <person name="Rajewski A."/>
            <person name="Carter-House D."/>
            <person name="Stajich J."/>
            <person name="Litt A."/>
        </authorList>
    </citation>
    <scope>NUCLEOTIDE SEQUENCE [LARGE SCALE GENOMIC DNA]</scope>
    <source>
        <strain evidence="2">AR-01</strain>
    </source>
</reference>
<keyword evidence="1" id="KW-0812">Transmembrane</keyword>
<keyword evidence="1" id="KW-1133">Transmembrane helix</keyword>
<organism evidence="2 3">
    <name type="scientific">Datura stramonium</name>
    <name type="common">Jimsonweed</name>
    <name type="synonym">Common thornapple</name>
    <dbReference type="NCBI Taxonomy" id="4076"/>
    <lineage>
        <taxon>Eukaryota</taxon>
        <taxon>Viridiplantae</taxon>
        <taxon>Streptophyta</taxon>
        <taxon>Embryophyta</taxon>
        <taxon>Tracheophyta</taxon>
        <taxon>Spermatophyta</taxon>
        <taxon>Magnoliopsida</taxon>
        <taxon>eudicotyledons</taxon>
        <taxon>Gunneridae</taxon>
        <taxon>Pentapetalae</taxon>
        <taxon>asterids</taxon>
        <taxon>lamiids</taxon>
        <taxon>Solanales</taxon>
        <taxon>Solanaceae</taxon>
        <taxon>Solanoideae</taxon>
        <taxon>Datureae</taxon>
        <taxon>Datura</taxon>
    </lineage>
</organism>
<evidence type="ECO:0000256" key="1">
    <source>
        <dbReference type="SAM" id="Phobius"/>
    </source>
</evidence>
<proteinExistence type="predicted"/>
<keyword evidence="1" id="KW-0472">Membrane</keyword>
<dbReference type="Proteomes" id="UP000823775">
    <property type="component" value="Unassembled WGS sequence"/>
</dbReference>
<name>A0ABS8WLN3_DATST</name>
<accession>A0ABS8WLN3</accession>
<gene>
    <name evidence="2" type="ORF">HAX54_050699</name>
</gene>
<dbReference type="EMBL" id="JACEIK010008901">
    <property type="protein sequence ID" value="MCE3051748.1"/>
    <property type="molecule type" value="Genomic_DNA"/>
</dbReference>
<protein>
    <submittedName>
        <fullName evidence="2">Uncharacterized protein</fullName>
    </submittedName>
</protein>
<keyword evidence="3" id="KW-1185">Reference proteome</keyword>
<evidence type="ECO:0000313" key="2">
    <source>
        <dbReference type="EMBL" id="MCE3051748.1"/>
    </source>
</evidence>
<feature type="non-terminal residue" evidence="2">
    <location>
        <position position="1"/>
    </location>
</feature>
<evidence type="ECO:0000313" key="3">
    <source>
        <dbReference type="Proteomes" id="UP000823775"/>
    </source>
</evidence>
<feature type="transmembrane region" description="Helical" evidence="1">
    <location>
        <begin position="6"/>
        <end position="26"/>
    </location>
</feature>
<comment type="caution">
    <text evidence="2">The sequence shown here is derived from an EMBL/GenBank/DDBJ whole genome shotgun (WGS) entry which is preliminary data.</text>
</comment>
<sequence length="57" mass="6666">LETNTIYSYSVANVVMDFFLSLYGYLRAFYQEEPFHTIPSPYRLSDGFRSSLNAIFL</sequence>